<proteinExistence type="predicted"/>
<comment type="caution">
    <text evidence="5">The sequence shown here is derived from an EMBL/GenBank/DDBJ whole genome shotgun (WGS) entry which is preliminary data.</text>
</comment>
<dbReference type="CDD" id="cd17535">
    <property type="entry name" value="REC_NarL-like"/>
    <property type="match status" value="1"/>
</dbReference>
<dbReference type="PRINTS" id="PR00038">
    <property type="entry name" value="HTHLUXR"/>
</dbReference>
<dbReference type="EMBL" id="JAEKJA010000001">
    <property type="protein sequence ID" value="MBJ3774578.1"/>
    <property type="molecule type" value="Genomic_DNA"/>
</dbReference>
<organism evidence="5 6">
    <name type="scientific">Acuticoccus mangrovi</name>
    <dbReference type="NCBI Taxonomy" id="2796142"/>
    <lineage>
        <taxon>Bacteria</taxon>
        <taxon>Pseudomonadati</taxon>
        <taxon>Pseudomonadota</taxon>
        <taxon>Alphaproteobacteria</taxon>
        <taxon>Hyphomicrobiales</taxon>
        <taxon>Amorphaceae</taxon>
        <taxon>Acuticoccus</taxon>
    </lineage>
</organism>
<dbReference type="SMART" id="SM00421">
    <property type="entry name" value="HTH_LUXR"/>
    <property type="match status" value="1"/>
</dbReference>
<feature type="domain" description="HTH luxR-type" evidence="3">
    <location>
        <begin position="137"/>
        <end position="202"/>
    </location>
</feature>
<dbReference type="Pfam" id="PF00196">
    <property type="entry name" value="GerE"/>
    <property type="match status" value="1"/>
</dbReference>
<evidence type="ECO:0000256" key="1">
    <source>
        <dbReference type="ARBA" id="ARBA00022553"/>
    </source>
</evidence>
<dbReference type="InterPro" id="IPR001789">
    <property type="entry name" value="Sig_transdc_resp-reg_receiver"/>
</dbReference>
<dbReference type="Pfam" id="PF00072">
    <property type="entry name" value="Response_reg"/>
    <property type="match status" value="1"/>
</dbReference>
<dbReference type="GO" id="GO:0000160">
    <property type="term" value="P:phosphorelay signal transduction system"/>
    <property type="evidence" value="ECO:0007669"/>
    <property type="project" value="InterPro"/>
</dbReference>
<feature type="modified residue" description="4-aspartylphosphate" evidence="2">
    <location>
        <position position="53"/>
    </location>
</feature>
<dbReference type="Gene3D" id="3.40.50.2300">
    <property type="match status" value="1"/>
</dbReference>
<dbReference type="InterPro" id="IPR051015">
    <property type="entry name" value="EvgA-like"/>
</dbReference>
<gene>
    <name evidence="5" type="ORF">JCR33_02700</name>
</gene>
<dbReference type="PANTHER" id="PTHR45566">
    <property type="entry name" value="HTH-TYPE TRANSCRIPTIONAL REGULATOR YHJB-RELATED"/>
    <property type="match status" value="1"/>
</dbReference>
<evidence type="ECO:0000256" key="2">
    <source>
        <dbReference type="PROSITE-ProRule" id="PRU00169"/>
    </source>
</evidence>
<feature type="domain" description="Response regulatory" evidence="4">
    <location>
        <begin position="2"/>
        <end position="118"/>
    </location>
</feature>
<dbReference type="InterPro" id="IPR000792">
    <property type="entry name" value="Tscrpt_reg_LuxR_C"/>
</dbReference>
<dbReference type="InterPro" id="IPR011006">
    <property type="entry name" value="CheY-like_superfamily"/>
</dbReference>
<evidence type="ECO:0000313" key="6">
    <source>
        <dbReference type="Proteomes" id="UP000609531"/>
    </source>
</evidence>
<evidence type="ECO:0000313" key="5">
    <source>
        <dbReference type="EMBL" id="MBJ3774578.1"/>
    </source>
</evidence>
<dbReference type="PANTHER" id="PTHR45566:SF2">
    <property type="entry name" value="NARL SUBFAMILY"/>
    <property type="match status" value="1"/>
</dbReference>
<evidence type="ECO:0000259" key="3">
    <source>
        <dbReference type="PROSITE" id="PS50043"/>
    </source>
</evidence>
<dbReference type="GO" id="GO:0006355">
    <property type="term" value="P:regulation of DNA-templated transcription"/>
    <property type="evidence" value="ECO:0007669"/>
    <property type="project" value="InterPro"/>
</dbReference>
<dbReference type="Gene3D" id="1.10.10.10">
    <property type="entry name" value="Winged helix-like DNA-binding domain superfamily/Winged helix DNA-binding domain"/>
    <property type="match status" value="1"/>
</dbReference>
<keyword evidence="1 2" id="KW-0597">Phosphoprotein</keyword>
<dbReference type="CDD" id="cd06170">
    <property type="entry name" value="LuxR_C_like"/>
    <property type="match status" value="1"/>
</dbReference>
<keyword evidence="6" id="KW-1185">Reference proteome</keyword>
<protein>
    <submittedName>
        <fullName evidence="5">Response regulator transcription factor</fullName>
    </submittedName>
</protein>
<accession>A0A934ILM0</accession>
<reference evidence="5" key="1">
    <citation type="submission" date="2020-12" db="EMBL/GenBank/DDBJ databases">
        <title>Bacterial taxonomy.</title>
        <authorList>
            <person name="Pan X."/>
        </authorList>
    </citation>
    <scope>NUCLEOTIDE SEQUENCE</scope>
    <source>
        <strain evidence="5">B2012</strain>
    </source>
</reference>
<evidence type="ECO:0000259" key="4">
    <source>
        <dbReference type="PROSITE" id="PS50110"/>
    </source>
</evidence>
<dbReference type="PROSITE" id="PS50110">
    <property type="entry name" value="RESPONSE_REGULATORY"/>
    <property type="match status" value="1"/>
</dbReference>
<dbReference type="InterPro" id="IPR058245">
    <property type="entry name" value="NreC/VraR/RcsB-like_REC"/>
</dbReference>
<dbReference type="SMART" id="SM00448">
    <property type="entry name" value="REC"/>
    <property type="match status" value="1"/>
</dbReference>
<sequence length="204" mass="22149">MSVLIADDHDLVRDMLVAFLEREGDFDIVSVPDYPAATEAVGRHGPFDLILLDYQMPGMSGLAGLSEAIALNAPQPVALMSGIADRRVAQEALDAGAAGFVPKTMPGKSLVHAVRIMLAGEQYAPITFMNTAADDPANAIAERLSQRERDVLDRLCRGFANKEIARELGLAEVTVKLHVRTLCRKLDAKNRTHAAMIAKQQNLF</sequence>
<dbReference type="Proteomes" id="UP000609531">
    <property type="component" value="Unassembled WGS sequence"/>
</dbReference>
<dbReference type="SUPFAM" id="SSF52172">
    <property type="entry name" value="CheY-like"/>
    <property type="match status" value="1"/>
</dbReference>
<dbReference type="AlphaFoldDB" id="A0A934ILM0"/>
<dbReference type="PROSITE" id="PS50043">
    <property type="entry name" value="HTH_LUXR_2"/>
    <property type="match status" value="1"/>
</dbReference>
<dbReference type="InterPro" id="IPR036388">
    <property type="entry name" value="WH-like_DNA-bd_sf"/>
</dbReference>
<name>A0A934ILM0_9HYPH</name>